<feature type="region of interest" description="Disordered" evidence="1">
    <location>
        <begin position="247"/>
        <end position="313"/>
    </location>
</feature>
<dbReference type="AlphaFoldDB" id="W2C4D6"/>
<dbReference type="InterPro" id="IPR046228">
    <property type="entry name" value="DUF6261"/>
</dbReference>
<feature type="compositionally biased region" description="Basic and acidic residues" evidence="1">
    <location>
        <begin position="250"/>
        <end position="313"/>
    </location>
</feature>
<evidence type="ECO:0000256" key="1">
    <source>
        <dbReference type="SAM" id="MobiDB-lite"/>
    </source>
</evidence>
<organism evidence="2 3">
    <name type="scientific">Tannerella sp. oral taxon BU063 isolate Cell 2</name>
    <dbReference type="NCBI Taxonomy" id="1411148"/>
    <lineage>
        <taxon>Bacteria</taxon>
        <taxon>Pseudomonadati</taxon>
        <taxon>Bacteroidota</taxon>
        <taxon>Bacteroidia</taxon>
        <taxon>Bacteroidales</taxon>
        <taxon>Tannerellaceae</taxon>
        <taxon>Tannerella</taxon>
    </lineage>
</organism>
<dbReference type="Pfam" id="PF19775">
    <property type="entry name" value="DUF6261"/>
    <property type="match status" value="1"/>
</dbReference>
<dbReference type="EMBL" id="AYUF01000485">
    <property type="protein sequence ID" value="ETK01337.1"/>
    <property type="molecule type" value="Genomic_DNA"/>
</dbReference>
<reference evidence="2 3" key="1">
    <citation type="submission" date="2013-11" db="EMBL/GenBank/DDBJ databases">
        <title>Single cell genomics of uncultured Tannerella BU063 (oral taxon 286).</title>
        <authorList>
            <person name="Beall C.J."/>
            <person name="Campbell A.G."/>
            <person name="Griffen A.L."/>
            <person name="Podar M."/>
            <person name="Leys E.J."/>
        </authorList>
    </citation>
    <scope>NUCLEOTIDE SEQUENCE [LARGE SCALE GENOMIC DNA]</scope>
    <source>
        <strain evidence="2">Cell 2</strain>
    </source>
</reference>
<evidence type="ECO:0000313" key="3">
    <source>
        <dbReference type="Proteomes" id="UP000018837"/>
    </source>
</evidence>
<protein>
    <submittedName>
        <fullName evidence="2">Uncharacterized protein</fullName>
    </submittedName>
</protein>
<accession>W2C4D6</accession>
<name>W2C4D6_9BACT</name>
<proteinExistence type="predicted"/>
<dbReference type="PATRIC" id="fig|1411148.3.peg.1684"/>
<evidence type="ECO:0000313" key="2">
    <source>
        <dbReference type="EMBL" id="ETK01337.1"/>
    </source>
</evidence>
<gene>
    <name evidence="2" type="ORF">N425_10425</name>
</gene>
<sequence length="313" mass="34927">MAETEDILPGIVKIEGSNSRTFDSLEHTAYHSAQYEWVKSVDQTKLKMPATLMPIWEKNIHKEVQINEEAAKSLITAALSEKDAERDRLLASIFLTIRGGMLSSEKAKVEAAVRLNNVLKPYTGIQKLRNEKETASIDGMQDDLSKHTADVTTLGLTATVTALHTANKDYSKLLMQRRGEQSDSKLPPMAQVRPKTDAAYEVVCQYIQAAYLYATADEDRTMIEALVRHLNKTSADYKAWHNESLAQKRAAKEPKDPNAPKKPKDPKTPEKPADPKDPKTPEKPKDPKQPEQPKDPKKPGGDDGDPDIHLPEE</sequence>
<dbReference type="Proteomes" id="UP000018837">
    <property type="component" value="Unassembled WGS sequence"/>
</dbReference>
<comment type="caution">
    <text evidence="2">The sequence shown here is derived from an EMBL/GenBank/DDBJ whole genome shotgun (WGS) entry which is preliminary data.</text>
</comment>